<evidence type="ECO:0000256" key="1">
    <source>
        <dbReference type="SAM" id="Phobius"/>
    </source>
</evidence>
<evidence type="ECO:0000313" key="2">
    <source>
        <dbReference type="EMBL" id="MCM2374474.1"/>
    </source>
</evidence>
<protein>
    <submittedName>
        <fullName evidence="2">Flp family type IVb pilin</fullName>
    </submittedName>
</protein>
<reference evidence="2 3" key="1">
    <citation type="journal article" date="2022" name="Syst. Appl. Microbiol.">
        <title>Rhodopirellula aestuarii sp. nov., a novel member of the genus Rhodopirellula isolated from brackish sediments collected in the Tagus River estuary, Portugal.</title>
        <authorList>
            <person name="Vitorino I.R."/>
            <person name="Klimek D."/>
            <person name="Calusinska M."/>
            <person name="Lobo-da-Cunha A."/>
            <person name="Vasconcelos V."/>
            <person name="Lage O.M."/>
        </authorList>
    </citation>
    <scope>NUCLEOTIDE SEQUENCE [LARGE SCALE GENOMIC DNA]</scope>
    <source>
        <strain evidence="2 3">ICT_H3.1</strain>
    </source>
</reference>
<accession>A0ABT0UC72</accession>
<organism evidence="2 3">
    <name type="scientific">Aporhodopirellula aestuarii</name>
    <dbReference type="NCBI Taxonomy" id="2950107"/>
    <lineage>
        <taxon>Bacteria</taxon>
        <taxon>Pseudomonadati</taxon>
        <taxon>Planctomycetota</taxon>
        <taxon>Planctomycetia</taxon>
        <taxon>Pirellulales</taxon>
        <taxon>Pirellulaceae</taxon>
        <taxon>Aporhodopirellula</taxon>
    </lineage>
</organism>
<comment type="caution">
    <text evidence="2">The sequence shown here is derived from an EMBL/GenBank/DDBJ whole genome shotgun (WGS) entry which is preliminary data.</text>
</comment>
<keyword evidence="1" id="KW-0812">Transmembrane</keyword>
<proteinExistence type="predicted"/>
<keyword evidence="3" id="KW-1185">Reference proteome</keyword>
<dbReference type="Proteomes" id="UP001202961">
    <property type="component" value="Unassembled WGS sequence"/>
</dbReference>
<keyword evidence="1" id="KW-1133">Transmembrane helix</keyword>
<name>A0ABT0UC72_9BACT</name>
<dbReference type="Pfam" id="PF04964">
    <property type="entry name" value="Flp_Fap"/>
    <property type="match status" value="1"/>
</dbReference>
<evidence type="ECO:0000313" key="3">
    <source>
        <dbReference type="Proteomes" id="UP001202961"/>
    </source>
</evidence>
<sequence>MPQASACLRNVRLNRRSIRNWIADEEGTTAVEYAVMVAMIAVVCMVGVNLMTEAAEESFSSSAAAIGNA</sequence>
<gene>
    <name evidence="2" type="ORF">NB063_27965</name>
</gene>
<keyword evidence="1" id="KW-0472">Membrane</keyword>
<dbReference type="InterPro" id="IPR007047">
    <property type="entry name" value="Flp_Fap"/>
</dbReference>
<dbReference type="EMBL" id="JAMQBK010000086">
    <property type="protein sequence ID" value="MCM2374474.1"/>
    <property type="molecule type" value="Genomic_DNA"/>
</dbReference>
<feature type="transmembrane region" description="Helical" evidence="1">
    <location>
        <begin position="33"/>
        <end position="52"/>
    </location>
</feature>